<feature type="transmembrane region" description="Helical" evidence="9">
    <location>
        <begin position="12"/>
        <end position="31"/>
    </location>
</feature>
<dbReference type="PANTHER" id="PTHR13398:SF0">
    <property type="entry name" value="GDP-FUCOSE PROTEIN O-FUCOSYLTRANSFERASE 2"/>
    <property type="match status" value="1"/>
</dbReference>
<evidence type="ECO:0000256" key="6">
    <source>
        <dbReference type="ARBA" id="ARBA00023277"/>
    </source>
</evidence>
<comment type="caution">
    <text evidence="10">The sequence shown here is derived from an EMBL/GenBank/DDBJ whole genome shotgun (WGS) entry which is preliminary data.</text>
</comment>
<evidence type="ECO:0000313" key="11">
    <source>
        <dbReference type="Proteomes" id="UP001219525"/>
    </source>
</evidence>
<evidence type="ECO:0000256" key="9">
    <source>
        <dbReference type="SAM" id="Phobius"/>
    </source>
</evidence>
<keyword evidence="9" id="KW-0812">Transmembrane</keyword>
<evidence type="ECO:0000256" key="8">
    <source>
        <dbReference type="ARBA" id="ARBA00026232"/>
    </source>
</evidence>
<dbReference type="Gene3D" id="3.40.50.11340">
    <property type="match status" value="1"/>
</dbReference>
<dbReference type="InterPro" id="IPR019378">
    <property type="entry name" value="GDP-Fuc_O-FucTrfase"/>
</dbReference>
<keyword evidence="6" id="KW-0119">Carbohydrate metabolism</keyword>
<keyword evidence="3" id="KW-0808">Transferase</keyword>
<evidence type="ECO:0000256" key="2">
    <source>
        <dbReference type="ARBA" id="ARBA00004922"/>
    </source>
</evidence>
<dbReference type="Proteomes" id="UP001219525">
    <property type="component" value="Unassembled WGS sequence"/>
</dbReference>
<evidence type="ECO:0000256" key="3">
    <source>
        <dbReference type="ARBA" id="ARBA00022679"/>
    </source>
</evidence>
<dbReference type="EMBL" id="JARJCW010000001">
    <property type="protein sequence ID" value="KAJ7230627.1"/>
    <property type="molecule type" value="Genomic_DNA"/>
</dbReference>
<dbReference type="AlphaFoldDB" id="A0AAD6YVU2"/>
<gene>
    <name evidence="10" type="ORF">GGX14DRAFT_692243</name>
</gene>
<dbReference type="GO" id="GO:0046922">
    <property type="term" value="F:peptide-O-fucosyltransferase activity"/>
    <property type="evidence" value="ECO:0007669"/>
    <property type="project" value="InterPro"/>
</dbReference>
<keyword evidence="4" id="KW-0256">Endoplasmic reticulum</keyword>
<dbReference type="GO" id="GO:0005783">
    <property type="term" value="C:endoplasmic reticulum"/>
    <property type="evidence" value="ECO:0007669"/>
    <property type="project" value="UniProtKB-SubCell"/>
</dbReference>
<organism evidence="10 11">
    <name type="scientific">Mycena pura</name>
    <dbReference type="NCBI Taxonomy" id="153505"/>
    <lineage>
        <taxon>Eukaryota</taxon>
        <taxon>Fungi</taxon>
        <taxon>Dikarya</taxon>
        <taxon>Basidiomycota</taxon>
        <taxon>Agaricomycotina</taxon>
        <taxon>Agaricomycetes</taxon>
        <taxon>Agaricomycetidae</taxon>
        <taxon>Agaricales</taxon>
        <taxon>Marasmiineae</taxon>
        <taxon>Mycenaceae</taxon>
        <taxon>Mycena</taxon>
    </lineage>
</organism>
<evidence type="ECO:0000256" key="7">
    <source>
        <dbReference type="ARBA" id="ARBA00025803"/>
    </source>
</evidence>
<dbReference type="InterPro" id="IPR045130">
    <property type="entry name" value="OFUT2-like"/>
</dbReference>
<keyword evidence="11" id="KW-1185">Reference proteome</keyword>
<dbReference type="GO" id="GO:0006004">
    <property type="term" value="P:fucose metabolic process"/>
    <property type="evidence" value="ECO:0007669"/>
    <property type="project" value="UniProtKB-KW"/>
</dbReference>
<protein>
    <recommendedName>
        <fullName evidence="8">GDP-fucose protein O-fucosyltransferase 2</fullName>
    </recommendedName>
</protein>
<keyword evidence="9" id="KW-0472">Membrane</keyword>
<dbReference type="Pfam" id="PF10250">
    <property type="entry name" value="O-FucT"/>
    <property type="match status" value="1"/>
</dbReference>
<accession>A0AAD6YVU2</accession>
<name>A0AAD6YVU2_9AGAR</name>
<comment type="subcellular location">
    <subcellularLocation>
        <location evidence="1">Endoplasmic reticulum</location>
    </subcellularLocation>
</comment>
<comment type="similarity">
    <text evidence="7">Belongs to the glycosyltransferase 68 family.</text>
</comment>
<evidence type="ECO:0000256" key="1">
    <source>
        <dbReference type="ARBA" id="ARBA00004240"/>
    </source>
</evidence>
<evidence type="ECO:0000256" key="4">
    <source>
        <dbReference type="ARBA" id="ARBA00022824"/>
    </source>
</evidence>
<reference evidence="10" key="1">
    <citation type="submission" date="2023-03" db="EMBL/GenBank/DDBJ databases">
        <title>Massive genome expansion in bonnet fungi (Mycena s.s.) driven by repeated elements and novel gene families across ecological guilds.</title>
        <authorList>
            <consortium name="Lawrence Berkeley National Laboratory"/>
            <person name="Harder C.B."/>
            <person name="Miyauchi S."/>
            <person name="Viragh M."/>
            <person name="Kuo A."/>
            <person name="Thoen E."/>
            <person name="Andreopoulos B."/>
            <person name="Lu D."/>
            <person name="Skrede I."/>
            <person name="Drula E."/>
            <person name="Henrissat B."/>
            <person name="Morin E."/>
            <person name="Kohler A."/>
            <person name="Barry K."/>
            <person name="LaButti K."/>
            <person name="Morin E."/>
            <person name="Salamov A."/>
            <person name="Lipzen A."/>
            <person name="Mereny Z."/>
            <person name="Hegedus B."/>
            <person name="Baldrian P."/>
            <person name="Stursova M."/>
            <person name="Weitz H."/>
            <person name="Taylor A."/>
            <person name="Grigoriev I.V."/>
            <person name="Nagy L.G."/>
            <person name="Martin F."/>
            <person name="Kauserud H."/>
        </authorList>
    </citation>
    <scope>NUCLEOTIDE SEQUENCE</scope>
    <source>
        <strain evidence="10">9144</strain>
    </source>
</reference>
<evidence type="ECO:0000313" key="10">
    <source>
        <dbReference type="EMBL" id="KAJ7230627.1"/>
    </source>
</evidence>
<dbReference type="Gene3D" id="3.40.50.11350">
    <property type="match status" value="1"/>
</dbReference>
<dbReference type="PANTHER" id="PTHR13398">
    <property type="entry name" value="GDP-FUCOSE PROTEIN O-FUCOSYLTRANSFERASE 2"/>
    <property type="match status" value="1"/>
</dbReference>
<comment type="pathway">
    <text evidence="2">Protein modification; protein glycosylation.</text>
</comment>
<dbReference type="CDD" id="cd11296">
    <property type="entry name" value="O-FucT_like"/>
    <property type="match status" value="1"/>
</dbReference>
<evidence type="ECO:0000256" key="5">
    <source>
        <dbReference type="ARBA" id="ARBA00023253"/>
    </source>
</evidence>
<sequence>MHQPRRVFQWNRCVFTLLVTFFALSYLFYIATHSGLSWSMQGEKSASTSGLRYYSPKYTLDAPTVTVTISVPKPTTIAPLLVKEIPTASFRDNLRPELKYITAWPAHGWNNQVIEIMNLLYLSIITERVPILPTFSDYSNVHVPDTEHVHFGEVFDIPRLQKGIKKSVLEWRQVKDPKNDSWDSEGLGCWNLVDSGWPPQPHIPNLKLDVSYATLPSSMKSRPSDDADHWTTFWSLASLGFADTRPTDVTSTVGEHLLCFDNVFYVSARGGWEIEYSYSPAWRFIGRHMHWTSKIQDIANEYVCGALGIGPEESIPLYIAVHVRRGDFKELCKDKPQTDCLPTLSAYASKVEELKEEMISTKGITVEHVVMTSDEQDPAWQAAALELGWSKLDHSETVEKYGKWYPIFIDGVVLSGGAGFVGTTMSTASFLAAKRVVARGGIAKSVDWGNRLGHYSICTVLPSDLTHLYPEKNVELGKSFLQICNFTKTSKS</sequence>
<keyword evidence="5" id="KW-0294">Fucose metabolism</keyword>
<keyword evidence="9" id="KW-1133">Transmembrane helix</keyword>
<proteinExistence type="inferred from homology"/>